<keyword evidence="2" id="KW-1185">Reference proteome</keyword>
<reference evidence="1" key="2">
    <citation type="submission" date="2025-09" db="UniProtKB">
        <authorList>
            <consortium name="EnsemblPlants"/>
        </authorList>
    </citation>
    <scope>IDENTIFICATION</scope>
</reference>
<accession>A0ACD5WCM4</accession>
<evidence type="ECO:0000313" key="2">
    <source>
        <dbReference type="Proteomes" id="UP001732700"/>
    </source>
</evidence>
<proteinExistence type="predicted"/>
<organism evidence="1 2">
    <name type="scientific">Avena sativa</name>
    <name type="common">Oat</name>
    <dbReference type="NCBI Taxonomy" id="4498"/>
    <lineage>
        <taxon>Eukaryota</taxon>
        <taxon>Viridiplantae</taxon>
        <taxon>Streptophyta</taxon>
        <taxon>Embryophyta</taxon>
        <taxon>Tracheophyta</taxon>
        <taxon>Spermatophyta</taxon>
        <taxon>Magnoliopsida</taxon>
        <taxon>Liliopsida</taxon>
        <taxon>Poales</taxon>
        <taxon>Poaceae</taxon>
        <taxon>BOP clade</taxon>
        <taxon>Pooideae</taxon>
        <taxon>Poodae</taxon>
        <taxon>Poeae</taxon>
        <taxon>Poeae Chloroplast Group 1 (Aveneae type)</taxon>
        <taxon>Aveninae</taxon>
        <taxon>Avena</taxon>
    </lineage>
</organism>
<dbReference type="Proteomes" id="UP001732700">
    <property type="component" value="Chromosome 4A"/>
</dbReference>
<protein>
    <submittedName>
        <fullName evidence="1">Uncharacterized protein</fullName>
    </submittedName>
</protein>
<evidence type="ECO:0000313" key="1">
    <source>
        <dbReference type="EnsemblPlants" id="AVESA.00010b.r2.4AG0618010.1.CDS.1"/>
    </source>
</evidence>
<dbReference type="EnsemblPlants" id="AVESA.00010b.r2.4AG0618010.1">
    <property type="protein sequence ID" value="AVESA.00010b.r2.4AG0618010.1.CDS.1"/>
    <property type="gene ID" value="AVESA.00010b.r2.4AG0618010"/>
</dbReference>
<reference evidence="1" key="1">
    <citation type="submission" date="2021-05" db="EMBL/GenBank/DDBJ databases">
        <authorList>
            <person name="Scholz U."/>
            <person name="Mascher M."/>
            <person name="Fiebig A."/>
        </authorList>
    </citation>
    <scope>NUCLEOTIDE SEQUENCE [LARGE SCALE GENOMIC DNA]</scope>
</reference>
<sequence length="190" mass="20515">MHARHKGPARWGKLMMYGERPPPPLKGSKPVSLLFRLCAMLLAAASGIVMVASSECAAPSSGDATVASFTYARFGAFVFLVRCMITATIIEAAAFYLHLTADKDDYDYKPVMEKEDQRTCAARIVLVVVDLLVPALLFPAMTAAYMTADFFGDQIGACALFAGQVEHAKILSLAACVTFTVAVAFRPRLK</sequence>
<name>A0ACD5WCM4_AVESA</name>